<feature type="region of interest" description="Disordered" evidence="1">
    <location>
        <begin position="185"/>
        <end position="205"/>
    </location>
</feature>
<dbReference type="Gene3D" id="3.30.70.270">
    <property type="match status" value="1"/>
</dbReference>
<dbReference type="SUPFAM" id="SSF56672">
    <property type="entry name" value="DNA/RNA polymerases"/>
    <property type="match status" value="1"/>
</dbReference>
<dbReference type="InterPro" id="IPR043502">
    <property type="entry name" value="DNA/RNA_pol_sf"/>
</dbReference>
<feature type="compositionally biased region" description="Low complexity" evidence="1">
    <location>
        <begin position="59"/>
        <end position="68"/>
    </location>
</feature>
<feature type="region of interest" description="Disordered" evidence="1">
    <location>
        <begin position="42"/>
        <end position="80"/>
    </location>
</feature>
<protein>
    <recommendedName>
        <fullName evidence="3">Reverse transcriptase domain-containing protein</fullName>
    </recommendedName>
</protein>
<organism evidence="2">
    <name type="scientific">Tanacetum cinerariifolium</name>
    <name type="common">Dalmatian daisy</name>
    <name type="synonym">Chrysanthemum cinerariifolium</name>
    <dbReference type="NCBI Taxonomy" id="118510"/>
    <lineage>
        <taxon>Eukaryota</taxon>
        <taxon>Viridiplantae</taxon>
        <taxon>Streptophyta</taxon>
        <taxon>Embryophyta</taxon>
        <taxon>Tracheophyta</taxon>
        <taxon>Spermatophyta</taxon>
        <taxon>Magnoliopsida</taxon>
        <taxon>eudicotyledons</taxon>
        <taxon>Gunneridae</taxon>
        <taxon>Pentapetalae</taxon>
        <taxon>asterids</taxon>
        <taxon>campanulids</taxon>
        <taxon>Asterales</taxon>
        <taxon>Asteraceae</taxon>
        <taxon>Asteroideae</taxon>
        <taxon>Anthemideae</taxon>
        <taxon>Anthemidinae</taxon>
        <taxon>Tanacetum</taxon>
    </lineage>
</organism>
<reference evidence="2" key="1">
    <citation type="journal article" date="2019" name="Sci. Rep.">
        <title>Draft genome of Tanacetum cinerariifolium, the natural source of mosquito coil.</title>
        <authorList>
            <person name="Yamashiro T."/>
            <person name="Shiraishi A."/>
            <person name="Satake H."/>
            <person name="Nakayama K."/>
        </authorList>
    </citation>
    <scope>NUCLEOTIDE SEQUENCE</scope>
</reference>
<dbReference type="EMBL" id="BKCJ010192717">
    <property type="protein sequence ID" value="GEY60336.1"/>
    <property type="molecule type" value="Genomic_DNA"/>
</dbReference>
<sequence>MISEAELQVLADLKSILYGLRSKRFDIKFCVELNAGCATVAPRGGRTGRRTSRGGGRTRGNQGSNQGNPRNQNSNAINDNIQGDVRNVIGNNNRRGCIYKELLACNPKEYDGKGGSIVYTHWIEKMESVQDMSRCEENQNVKYTTDSFVGKALTCGTDKSTHEAERFHELARLVPHLVTLENKSIERNGSLKKNPKKRRNGREPNRARIVIDENTKTRIRNAFATTTNPIKREYNGTIPKHMEKDYKVVPRMVNRVNARNPTAAPGACYECGGTYHFKAACPRTREEHEMHLGLVLKLLKKEKLYAKFSKCEFWLQEVQFHDGIHVDPSKIKVVKN</sequence>
<comment type="caution">
    <text evidence="2">The sequence shown here is derived from an EMBL/GenBank/DDBJ whole genome shotgun (WGS) entry which is preliminary data.</text>
</comment>
<accession>A0A699HX14</accession>
<name>A0A699HX14_TANCI</name>
<evidence type="ECO:0000256" key="1">
    <source>
        <dbReference type="SAM" id="MobiDB-lite"/>
    </source>
</evidence>
<dbReference type="InterPro" id="IPR043128">
    <property type="entry name" value="Rev_trsase/Diguanyl_cyclase"/>
</dbReference>
<feature type="compositionally biased region" description="Polar residues" evidence="1">
    <location>
        <begin position="69"/>
        <end position="80"/>
    </location>
</feature>
<evidence type="ECO:0000313" key="2">
    <source>
        <dbReference type="EMBL" id="GEY60336.1"/>
    </source>
</evidence>
<proteinExistence type="predicted"/>
<dbReference type="AlphaFoldDB" id="A0A699HX14"/>
<gene>
    <name evidence="2" type="ORF">Tci_432310</name>
</gene>
<evidence type="ECO:0008006" key="3">
    <source>
        <dbReference type="Google" id="ProtNLM"/>
    </source>
</evidence>